<dbReference type="EnsemblPlants" id="Zm00001eb221530_T001">
    <property type="protein sequence ID" value="Zm00001eb221530_P001"/>
    <property type="gene ID" value="Zm00001eb221530"/>
</dbReference>
<proteinExistence type="predicted"/>
<dbReference type="Gramene" id="Zm00001eb221530_T001">
    <property type="protein sequence ID" value="Zm00001eb221530_P001"/>
    <property type="gene ID" value="Zm00001eb221530"/>
</dbReference>
<organism evidence="2 3">
    <name type="scientific">Zea mays</name>
    <name type="common">Maize</name>
    <dbReference type="NCBI Taxonomy" id="4577"/>
    <lineage>
        <taxon>Eukaryota</taxon>
        <taxon>Viridiplantae</taxon>
        <taxon>Streptophyta</taxon>
        <taxon>Embryophyta</taxon>
        <taxon>Tracheophyta</taxon>
        <taxon>Spermatophyta</taxon>
        <taxon>Magnoliopsida</taxon>
        <taxon>Liliopsida</taxon>
        <taxon>Poales</taxon>
        <taxon>Poaceae</taxon>
        <taxon>PACMAD clade</taxon>
        <taxon>Panicoideae</taxon>
        <taxon>Andropogonodae</taxon>
        <taxon>Andropogoneae</taxon>
        <taxon>Tripsacinae</taxon>
        <taxon>Zea</taxon>
    </lineage>
</organism>
<reference evidence="2" key="3">
    <citation type="submission" date="2021-05" db="UniProtKB">
        <authorList>
            <consortium name="EnsemblPlants"/>
        </authorList>
    </citation>
    <scope>IDENTIFICATION</scope>
    <source>
        <strain evidence="2">cv. B73</strain>
    </source>
</reference>
<feature type="region of interest" description="Disordered" evidence="1">
    <location>
        <begin position="295"/>
        <end position="333"/>
    </location>
</feature>
<feature type="region of interest" description="Disordered" evidence="1">
    <location>
        <begin position="117"/>
        <end position="136"/>
    </location>
</feature>
<feature type="region of interest" description="Disordered" evidence="1">
    <location>
        <begin position="1"/>
        <end position="55"/>
    </location>
</feature>
<feature type="region of interest" description="Disordered" evidence="1">
    <location>
        <begin position="238"/>
        <end position="268"/>
    </location>
</feature>
<dbReference type="AlphaFoldDB" id="A0A804U6P0"/>
<evidence type="ECO:0000313" key="3">
    <source>
        <dbReference type="Proteomes" id="UP000007305"/>
    </source>
</evidence>
<sequence>MGSRPRAVAISKGPKELRSQIQKKWAPHNPTDARGLHMGKKSEEEGDIVDGRDEPLSKSCSKIIVGTVEYDILNATEGSQAEVAKQNDQMAVTRNYTKKGEEVPAKPNIGHGHVTAAGTNKSQGSMLQSGGDQGMSSKRMRLDVGAALEMNNSASWEGERRAEMIANQRIVGLGVVMDVHYRGEHHTLAEQSGCSNKQRAIPARVPVREQVDAGEENMLIGVAQNVGSAGRASASSVLDVGGKRNHGSVVPGTKPAPRWCPPGLSRTQKHRVQRLRTMEMIEKIKEEERDRWFNPDRPMVIPKKTWREKRLAREEESDYSSNNDSDGKKVLKS</sequence>
<dbReference type="InParanoid" id="A0A804U6P0"/>
<name>A0A804U6P0_MAIZE</name>
<keyword evidence="3" id="KW-1185">Reference proteome</keyword>
<accession>A0A804U6P0</accession>
<reference evidence="3" key="1">
    <citation type="journal article" date="2009" name="Science">
        <title>The B73 maize genome: complexity, diversity, and dynamics.</title>
        <authorList>
            <person name="Schnable P.S."/>
            <person name="Ware D."/>
            <person name="Fulton R.S."/>
            <person name="Stein J.C."/>
            <person name="Wei F."/>
            <person name="Pasternak S."/>
            <person name="Liang C."/>
            <person name="Zhang J."/>
            <person name="Fulton L."/>
            <person name="Graves T.A."/>
            <person name="Minx P."/>
            <person name="Reily A.D."/>
            <person name="Courtney L."/>
            <person name="Kruchowski S.S."/>
            <person name="Tomlinson C."/>
            <person name="Strong C."/>
            <person name="Delehaunty K."/>
            <person name="Fronick C."/>
            <person name="Courtney B."/>
            <person name="Rock S.M."/>
            <person name="Belter E."/>
            <person name="Du F."/>
            <person name="Kim K."/>
            <person name="Abbott R.M."/>
            <person name="Cotton M."/>
            <person name="Levy A."/>
            <person name="Marchetto P."/>
            <person name="Ochoa K."/>
            <person name="Jackson S.M."/>
            <person name="Gillam B."/>
            <person name="Chen W."/>
            <person name="Yan L."/>
            <person name="Higginbotham J."/>
            <person name="Cardenas M."/>
            <person name="Waligorski J."/>
            <person name="Applebaum E."/>
            <person name="Phelps L."/>
            <person name="Falcone J."/>
            <person name="Kanchi K."/>
            <person name="Thane T."/>
            <person name="Scimone A."/>
            <person name="Thane N."/>
            <person name="Henke J."/>
            <person name="Wang T."/>
            <person name="Ruppert J."/>
            <person name="Shah N."/>
            <person name="Rotter K."/>
            <person name="Hodges J."/>
            <person name="Ingenthron E."/>
            <person name="Cordes M."/>
            <person name="Kohlberg S."/>
            <person name="Sgro J."/>
            <person name="Delgado B."/>
            <person name="Mead K."/>
            <person name="Chinwalla A."/>
            <person name="Leonard S."/>
            <person name="Crouse K."/>
            <person name="Collura K."/>
            <person name="Kudrna D."/>
            <person name="Currie J."/>
            <person name="He R."/>
            <person name="Angelova A."/>
            <person name="Rajasekar S."/>
            <person name="Mueller T."/>
            <person name="Lomeli R."/>
            <person name="Scara G."/>
            <person name="Ko A."/>
            <person name="Delaney K."/>
            <person name="Wissotski M."/>
            <person name="Lopez G."/>
            <person name="Campos D."/>
            <person name="Braidotti M."/>
            <person name="Ashley E."/>
            <person name="Golser W."/>
            <person name="Kim H."/>
            <person name="Lee S."/>
            <person name="Lin J."/>
            <person name="Dujmic Z."/>
            <person name="Kim W."/>
            <person name="Talag J."/>
            <person name="Zuccolo A."/>
            <person name="Fan C."/>
            <person name="Sebastian A."/>
            <person name="Kramer M."/>
            <person name="Spiegel L."/>
            <person name="Nascimento L."/>
            <person name="Zutavern T."/>
            <person name="Miller B."/>
            <person name="Ambroise C."/>
            <person name="Muller S."/>
            <person name="Spooner W."/>
            <person name="Narechania A."/>
            <person name="Ren L."/>
            <person name="Wei S."/>
            <person name="Kumari S."/>
            <person name="Faga B."/>
            <person name="Levy M.J."/>
            <person name="McMahan L."/>
            <person name="Van Buren P."/>
            <person name="Vaughn M.W."/>
            <person name="Ying K."/>
            <person name="Yeh C.-T."/>
            <person name="Emrich S.J."/>
            <person name="Jia Y."/>
            <person name="Kalyanaraman A."/>
            <person name="Hsia A.-P."/>
            <person name="Barbazuk W.B."/>
            <person name="Baucom R.S."/>
            <person name="Brutnell T.P."/>
            <person name="Carpita N.C."/>
            <person name="Chaparro C."/>
            <person name="Chia J.-M."/>
            <person name="Deragon J.-M."/>
            <person name="Estill J.C."/>
            <person name="Fu Y."/>
            <person name="Jeddeloh J.A."/>
            <person name="Han Y."/>
            <person name="Lee H."/>
            <person name="Li P."/>
            <person name="Lisch D.R."/>
            <person name="Liu S."/>
            <person name="Liu Z."/>
            <person name="Nagel D.H."/>
            <person name="McCann M.C."/>
            <person name="SanMiguel P."/>
            <person name="Myers A.M."/>
            <person name="Nettleton D."/>
            <person name="Nguyen J."/>
            <person name="Penning B.W."/>
            <person name="Ponnala L."/>
            <person name="Schneider K.L."/>
            <person name="Schwartz D.C."/>
            <person name="Sharma A."/>
            <person name="Soderlund C."/>
            <person name="Springer N.M."/>
            <person name="Sun Q."/>
            <person name="Wang H."/>
            <person name="Waterman M."/>
            <person name="Westerman R."/>
            <person name="Wolfgruber T.K."/>
            <person name="Yang L."/>
            <person name="Yu Y."/>
            <person name="Zhang L."/>
            <person name="Zhou S."/>
            <person name="Zhu Q."/>
            <person name="Bennetzen J.L."/>
            <person name="Dawe R.K."/>
            <person name="Jiang J."/>
            <person name="Jiang N."/>
            <person name="Presting G.G."/>
            <person name="Wessler S.R."/>
            <person name="Aluru S."/>
            <person name="Martienssen R.A."/>
            <person name="Clifton S.W."/>
            <person name="McCombie W.R."/>
            <person name="Wing R.A."/>
            <person name="Wilson R.K."/>
        </authorList>
    </citation>
    <scope>NUCLEOTIDE SEQUENCE [LARGE SCALE GENOMIC DNA]</scope>
    <source>
        <strain evidence="3">cv. B73</strain>
    </source>
</reference>
<protein>
    <submittedName>
        <fullName evidence="2">Uncharacterized protein</fullName>
    </submittedName>
</protein>
<evidence type="ECO:0000313" key="2">
    <source>
        <dbReference type="EnsemblPlants" id="Zm00001eb221530_P001"/>
    </source>
</evidence>
<dbReference type="Proteomes" id="UP000007305">
    <property type="component" value="Chromosome 5"/>
</dbReference>
<reference evidence="2" key="2">
    <citation type="submission" date="2019-07" db="EMBL/GenBank/DDBJ databases">
        <authorList>
            <person name="Seetharam A."/>
            <person name="Woodhouse M."/>
            <person name="Cannon E."/>
        </authorList>
    </citation>
    <scope>NUCLEOTIDE SEQUENCE [LARGE SCALE GENOMIC DNA]</scope>
    <source>
        <strain evidence="2">cv. B73</strain>
    </source>
</reference>
<evidence type="ECO:0000256" key="1">
    <source>
        <dbReference type="SAM" id="MobiDB-lite"/>
    </source>
</evidence>